<accession>A0AAP0QGI9</accession>
<keyword evidence="1" id="KW-1133">Transmembrane helix</keyword>
<organism evidence="2 3">
    <name type="scientific">Citrus x changshan-huyou</name>
    <dbReference type="NCBI Taxonomy" id="2935761"/>
    <lineage>
        <taxon>Eukaryota</taxon>
        <taxon>Viridiplantae</taxon>
        <taxon>Streptophyta</taxon>
        <taxon>Embryophyta</taxon>
        <taxon>Tracheophyta</taxon>
        <taxon>Spermatophyta</taxon>
        <taxon>Magnoliopsida</taxon>
        <taxon>eudicotyledons</taxon>
        <taxon>Gunneridae</taxon>
        <taxon>Pentapetalae</taxon>
        <taxon>rosids</taxon>
        <taxon>malvids</taxon>
        <taxon>Sapindales</taxon>
        <taxon>Rutaceae</taxon>
        <taxon>Aurantioideae</taxon>
        <taxon>Citrus</taxon>
    </lineage>
</organism>
<keyword evidence="1" id="KW-0472">Membrane</keyword>
<dbReference type="PROSITE" id="PS51257">
    <property type="entry name" value="PROKAR_LIPOPROTEIN"/>
    <property type="match status" value="1"/>
</dbReference>
<gene>
    <name evidence="2" type="ORF">WN944_004664</name>
</gene>
<evidence type="ECO:0000256" key="1">
    <source>
        <dbReference type="SAM" id="Phobius"/>
    </source>
</evidence>
<name>A0AAP0QGI9_9ROSI</name>
<feature type="transmembrane region" description="Helical" evidence="1">
    <location>
        <begin position="13"/>
        <end position="29"/>
    </location>
</feature>
<dbReference type="Proteomes" id="UP001428341">
    <property type="component" value="Unassembled WGS sequence"/>
</dbReference>
<keyword evidence="3" id="KW-1185">Reference proteome</keyword>
<evidence type="ECO:0000313" key="3">
    <source>
        <dbReference type="Proteomes" id="UP001428341"/>
    </source>
</evidence>
<evidence type="ECO:0000313" key="2">
    <source>
        <dbReference type="EMBL" id="KAK9193962.1"/>
    </source>
</evidence>
<comment type="caution">
    <text evidence="2">The sequence shown here is derived from an EMBL/GenBank/DDBJ whole genome shotgun (WGS) entry which is preliminary data.</text>
</comment>
<sequence>MTLEEGRKKIRNIYIYLWWWHVIVIACELDNTRTHIYVYIDVCVCVCVLYVKLLLLNNLWDHLVDVSEGIILIACHLNCGCCLSCTCTEVAAIRNLLC</sequence>
<feature type="transmembrane region" description="Helical" evidence="1">
    <location>
        <begin position="36"/>
        <end position="55"/>
    </location>
</feature>
<keyword evidence="1" id="KW-0812">Transmembrane</keyword>
<reference evidence="2 3" key="1">
    <citation type="submission" date="2024-05" db="EMBL/GenBank/DDBJ databases">
        <title>Haplotype-resolved chromosome-level genome assembly of Huyou (Citrus changshanensis).</title>
        <authorList>
            <person name="Miao C."/>
            <person name="Chen W."/>
            <person name="Wu Y."/>
            <person name="Wang L."/>
            <person name="Zhao S."/>
            <person name="Grierson D."/>
            <person name="Xu C."/>
            <person name="Chen K."/>
        </authorList>
    </citation>
    <scope>NUCLEOTIDE SEQUENCE [LARGE SCALE GENOMIC DNA]</scope>
    <source>
        <strain evidence="2">01-14</strain>
        <tissue evidence="2">Leaf</tissue>
    </source>
</reference>
<protein>
    <submittedName>
        <fullName evidence="2">Uncharacterized protein</fullName>
    </submittedName>
</protein>
<dbReference type="AlphaFoldDB" id="A0AAP0QGI9"/>
<dbReference type="EMBL" id="JBCGBO010000006">
    <property type="protein sequence ID" value="KAK9193962.1"/>
    <property type="molecule type" value="Genomic_DNA"/>
</dbReference>
<proteinExistence type="predicted"/>